<evidence type="ECO:0000313" key="3">
    <source>
        <dbReference type="EMBL" id="QEO13823.1"/>
    </source>
</evidence>
<feature type="transmembrane region" description="Helical" evidence="2">
    <location>
        <begin position="12"/>
        <end position="31"/>
    </location>
</feature>
<dbReference type="RefSeq" id="WP_149159846.1">
    <property type="nucleotide sequence ID" value="NZ_CP043505.1"/>
</dbReference>
<keyword evidence="4" id="KW-1185">Reference proteome</keyword>
<proteinExistence type="predicted"/>
<dbReference type="Proteomes" id="UP000324678">
    <property type="component" value="Chromosome"/>
</dbReference>
<sequence>MSRLSLGTRVARTALGAVGGVAWACALRAWMAELSGPMSQFSWGTFLGVLLPGLVVGAAVGWATTVGADATARERRMLRWCAVAPLAFAVAPLLLPGALVGLLTEGLGGGAVLVALTAVAGGYAFGGGRPTWARVVCGVAVVAICLAGAFTGSMFRPAALALGTPRGAWLAVLDLTLMVVLVAAASIPFRRLTAVRRAARPVVENSRRPALTPSGAGTDPDPRAGA</sequence>
<accession>A0A5C1YCK6</accession>
<dbReference type="OrthoDB" id="3825761at2"/>
<evidence type="ECO:0000313" key="4">
    <source>
        <dbReference type="Proteomes" id="UP000324678"/>
    </source>
</evidence>
<keyword evidence="2" id="KW-1133">Transmembrane helix</keyword>
<protein>
    <submittedName>
        <fullName evidence="3">Uncharacterized protein</fullName>
    </submittedName>
</protein>
<gene>
    <name evidence="3" type="ORF">FLP10_04845</name>
</gene>
<evidence type="ECO:0000256" key="2">
    <source>
        <dbReference type="SAM" id="Phobius"/>
    </source>
</evidence>
<keyword evidence="2" id="KW-0812">Transmembrane</keyword>
<dbReference type="AlphaFoldDB" id="A0A5C1YCK6"/>
<evidence type="ECO:0000256" key="1">
    <source>
        <dbReference type="SAM" id="MobiDB-lite"/>
    </source>
</evidence>
<feature type="transmembrane region" description="Helical" evidence="2">
    <location>
        <begin position="132"/>
        <end position="155"/>
    </location>
</feature>
<name>A0A5C1YCK6_9MICO</name>
<organism evidence="3 4">
    <name type="scientific">Agromyces intestinalis</name>
    <dbReference type="NCBI Taxonomy" id="2592652"/>
    <lineage>
        <taxon>Bacteria</taxon>
        <taxon>Bacillati</taxon>
        <taxon>Actinomycetota</taxon>
        <taxon>Actinomycetes</taxon>
        <taxon>Micrococcales</taxon>
        <taxon>Microbacteriaceae</taxon>
        <taxon>Agromyces</taxon>
    </lineage>
</organism>
<feature type="transmembrane region" description="Helical" evidence="2">
    <location>
        <begin position="43"/>
        <end position="65"/>
    </location>
</feature>
<feature type="transmembrane region" description="Helical" evidence="2">
    <location>
        <begin position="167"/>
        <end position="187"/>
    </location>
</feature>
<dbReference type="EMBL" id="CP043505">
    <property type="protein sequence ID" value="QEO13823.1"/>
    <property type="molecule type" value="Genomic_DNA"/>
</dbReference>
<keyword evidence="2" id="KW-0472">Membrane</keyword>
<feature type="transmembrane region" description="Helical" evidence="2">
    <location>
        <begin position="107"/>
        <end position="125"/>
    </location>
</feature>
<reference evidence="3 4" key="1">
    <citation type="submission" date="2019-09" db="EMBL/GenBank/DDBJ databases">
        <title>Genome sequencing of strain KACC 19306.</title>
        <authorList>
            <person name="Heo J."/>
            <person name="Kim S.-J."/>
            <person name="Kim J.-S."/>
            <person name="Hong S.-B."/>
            <person name="Kwon S.-W."/>
        </authorList>
    </citation>
    <scope>NUCLEOTIDE SEQUENCE [LARGE SCALE GENOMIC DNA]</scope>
    <source>
        <strain evidence="3 4">KACC 19306</strain>
    </source>
</reference>
<feature type="transmembrane region" description="Helical" evidence="2">
    <location>
        <begin position="77"/>
        <end position="95"/>
    </location>
</feature>
<dbReference type="KEGG" id="ail:FLP10_04845"/>
<feature type="region of interest" description="Disordered" evidence="1">
    <location>
        <begin position="206"/>
        <end position="226"/>
    </location>
</feature>